<name>A0ABR9K041_9ACTN</name>
<keyword evidence="2" id="KW-0472">Membrane</keyword>
<gene>
    <name evidence="3" type="ORF">H4W34_006018</name>
</gene>
<organism evidence="3 4">
    <name type="scientific">Actinomadura algeriensis</name>
    <dbReference type="NCBI Taxonomy" id="1679523"/>
    <lineage>
        <taxon>Bacteria</taxon>
        <taxon>Bacillati</taxon>
        <taxon>Actinomycetota</taxon>
        <taxon>Actinomycetes</taxon>
        <taxon>Streptosporangiales</taxon>
        <taxon>Thermomonosporaceae</taxon>
        <taxon>Actinomadura</taxon>
    </lineage>
</organism>
<feature type="compositionally biased region" description="Basic and acidic residues" evidence="1">
    <location>
        <begin position="89"/>
        <end position="110"/>
    </location>
</feature>
<sequence length="110" mass="12113">MKLNHRREAEQVYTVTNAPRPMSEDIEYRQRRYLVSMGVRTACFVGAVLSAIAGAPFWLAGLMVVGALFLPYISVIFANGGREPTPSARFDDAGRAEQKPISGRRPEIGS</sequence>
<dbReference type="EMBL" id="JADBDZ010000001">
    <property type="protein sequence ID" value="MBE1536185.1"/>
    <property type="molecule type" value="Genomic_DNA"/>
</dbReference>
<keyword evidence="2" id="KW-0812">Transmembrane</keyword>
<protein>
    <recommendedName>
        <fullName evidence="5">DUF3099 domain-containing protein</fullName>
    </recommendedName>
</protein>
<evidence type="ECO:0000256" key="1">
    <source>
        <dbReference type="SAM" id="MobiDB-lite"/>
    </source>
</evidence>
<feature type="transmembrane region" description="Helical" evidence="2">
    <location>
        <begin position="58"/>
        <end position="79"/>
    </location>
</feature>
<evidence type="ECO:0000313" key="3">
    <source>
        <dbReference type="EMBL" id="MBE1536185.1"/>
    </source>
</evidence>
<feature type="region of interest" description="Disordered" evidence="1">
    <location>
        <begin position="84"/>
        <end position="110"/>
    </location>
</feature>
<evidence type="ECO:0000313" key="4">
    <source>
        <dbReference type="Proteomes" id="UP000627838"/>
    </source>
</evidence>
<dbReference type="RefSeq" id="WP_192762257.1">
    <property type="nucleotide sequence ID" value="NZ_JADBDZ010000001.1"/>
</dbReference>
<dbReference type="Proteomes" id="UP000627838">
    <property type="component" value="Unassembled WGS sequence"/>
</dbReference>
<evidence type="ECO:0008006" key="5">
    <source>
        <dbReference type="Google" id="ProtNLM"/>
    </source>
</evidence>
<feature type="transmembrane region" description="Helical" evidence="2">
    <location>
        <begin position="33"/>
        <end position="52"/>
    </location>
</feature>
<comment type="caution">
    <text evidence="3">The sequence shown here is derived from an EMBL/GenBank/DDBJ whole genome shotgun (WGS) entry which is preliminary data.</text>
</comment>
<dbReference type="InterPro" id="IPR021449">
    <property type="entry name" value="DUF3099"/>
</dbReference>
<evidence type="ECO:0000256" key="2">
    <source>
        <dbReference type="SAM" id="Phobius"/>
    </source>
</evidence>
<accession>A0ABR9K041</accession>
<keyword evidence="4" id="KW-1185">Reference proteome</keyword>
<dbReference type="Pfam" id="PF11298">
    <property type="entry name" value="DUF3099"/>
    <property type="match status" value="1"/>
</dbReference>
<keyword evidence="2" id="KW-1133">Transmembrane helix</keyword>
<reference evidence="3 4" key="1">
    <citation type="submission" date="2020-10" db="EMBL/GenBank/DDBJ databases">
        <title>Sequencing the genomes of 1000 actinobacteria strains.</title>
        <authorList>
            <person name="Klenk H.-P."/>
        </authorList>
    </citation>
    <scope>NUCLEOTIDE SEQUENCE [LARGE SCALE GENOMIC DNA]</scope>
    <source>
        <strain evidence="3 4">DSM 46744</strain>
    </source>
</reference>
<proteinExistence type="predicted"/>